<keyword evidence="3" id="KW-1185">Reference proteome</keyword>
<evidence type="ECO:0000313" key="2">
    <source>
        <dbReference type="EMBL" id="MPC23449.1"/>
    </source>
</evidence>
<feature type="signal peptide" evidence="1">
    <location>
        <begin position="1"/>
        <end position="18"/>
    </location>
</feature>
<sequence length="62" mass="6937">MLTYFCLSFSLTLRVVRQMSDSTPAVAVKNARECRLLIVTPFEWAAAASDEAWMGVRDLIKG</sequence>
<gene>
    <name evidence="2" type="ORF">E2C01_016498</name>
</gene>
<keyword evidence="1" id="KW-0732">Signal</keyword>
<dbReference type="EMBL" id="VSRR010001207">
    <property type="protein sequence ID" value="MPC23449.1"/>
    <property type="molecule type" value="Genomic_DNA"/>
</dbReference>
<dbReference type="Proteomes" id="UP000324222">
    <property type="component" value="Unassembled WGS sequence"/>
</dbReference>
<reference evidence="2 3" key="1">
    <citation type="submission" date="2019-05" db="EMBL/GenBank/DDBJ databases">
        <title>Another draft genome of Portunus trituberculatus and its Hox gene families provides insights of decapod evolution.</title>
        <authorList>
            <person name="Jeong J.-H."/>
            <person name="Song I."/>
            <person name="Kim S."/>
            <person name="Choi T."/>
            <person name="Kim D."/>
            <person name="Ryu S."/>
            <person name="Kim W."/>
        </authorList>
    </citation>
    <scope>NUCLEOTIDE SEQUENCE [LARGE SCALE GENOMIC DNA]</scope>
    <source>
        <tissue evidence="2">Muscle</tissue>
    </source>
</reference>
<evidence type="ECO:0000256" key="1">
    <source>
        <dbReference type="SAM" id="SignalP"/>
    </source>
</evidence>
<comment type="caution">
    <text evidence="2">The sequence shown here is derived from an EMBL/GenBank/DDBJ whole genome shotgun (WGS) entry which is preliminary data.</text>
</comment>
<organism evidence="2 3">
    <name type="scientific">Portunus trituberculatus</name>
    <name type="common">Swimming crab</name>
    <name type="synonym">Neptunus trituberculatus</name>
    <dbReference type="NCBI Taxonomy" id="210409"/>
    <lineage>
        <taxon>Eukaryota</taxon>
        <taxon>Metazoa</taxon>
        <taxon>Ecdysozoa</taxon>
        <taxon>Arthropoda</taxon>
        <taxon>Crustacea</taxon>
        <taxon>Multicrustacea</taxon>
        <taxon>Malacostraca</taxon>
        <taxon>Eumalacostraca</taxon>
        <taxon>Eucarida</taxon>
        <taxon>Decapoda</taxon>
        <taxon>Pleocyemata</taxon>
        <taxon>Brachyura</taxon>
        <taxon>Eubrachyura</taxon>
        <taxon>Portunoidea</taxon>
        <taxon>Portunidae</taxon>
        <taxon>Portuninae</taxon>
        <taxon>Portunus</taxon>
    </lineage>
</organism>
<feature type="chain" id="PRO_5022835911" evidence="1">
    <location>
        <begin position="19"/>
        <end position="62"/>
    </location>
</feature>
<proteinExistence type="predicted"/>
<accession>A0A5B7DQV7</accession>
<protein>
    <submittedName>
        <fullName evidence="2">Uncharacterized protein</fullName>
    </submittedName>
</protein>
<name>A0A5B7DQV7_PORTR</name>
<evidence type="ECO:0000313" key="3">
    <source>
        <dbReference type="Proteomes" id="UP000324222"/>
    </source>
</evidence>
<dbReference type="AlphaFoldDB" id="A0A5B7DQV7"/>